<name>A0A7X0MHF8_9SPHI</name>
<protein>
    <submittedName>
        <fullName evidence="10">TonB-linked SusC/RagA family outer membrane protein</fullName>
    </submittedName>
</protein>
<comment type="caution">
    <text evidence="10">The sequence shown here is derived from an EMBL/GenBank/DDBJ whole genome shotgun (WGS) entry which is preliminary data.</text>
</comment>
<dbReference type="Gene3D" id="2.170.130.10">
    <property type="entry name" value="TonB-dependent receptor, plug domain"/>
    <property type="match status" value="1"/>
</dbReference>
<dbReference type="InterPro" id="IPR023997">
    <property type="entry name" value="TonB-dep_OMP_SusC/RagA_CS"/>
</dbReference>
<dbReference type="InterPro" id="IPR023996">
    <property type="entry name" value="TonB-dep_OMP_SusC/RagA"/>
</dbReference>
<dbReference type="InterPro" id="IPR036942">
    <property type="entry name" value="Beta-barrel_TonB_sf"/>
</dbReference>
<dbReference type="AlphaFoldDB" id="A0A7X0MHF8"/>
<keyword evidence="6 7" id="KW-0998">Cell outer membrane</keyword>
<dbReference type="SUPFAM" id="SSF49464">
    <property type="entry name" value="Carboxypeptidase regulatory domain-like"/>
    <property type="match status" value="1"/>
</dbReference>
<dbReference type="InterPro" id="IPR037066">
    <property type="entry name" value="Plug_dom_sf"/>
</dbReference>
<evidence type="ECO:0000313" key="10">
    <source>
        <dbReference type="EMBL" id="MBB6499322.1"/>
    </source>
</evidence>
<dbReference type="Pfam" id="PF07715">
    <property type="entry name" value="Plug"/>
    <property type="match status" value="1"/>
</dbReference>
<feature type="domain" description="TonB-dependent receptor plug" evidence="9">
    <location>
        <begin position="118"/>
        <end position="226"/>
    </location>
</feature>
<keyword evidence="3 7" id="KW-1134">Transmembrane beta strand</keyword>
<evidence type="ECO:0000256" key="5">
    <source>
        <dbReference type="ARBA" id="ARBA00023136"/>
    </source>
</evidence>
<evidence type="ECO:0000256" key="7">
    <source>
        <dbReference type="PROSITE-ProRule" id="PRU01360"/>
    </source>
</evidence>
<sequence>MMKQMLLTWTLIVCGFHVFAQNRTVQGTVKDAVTSELLIGVTVSIPNTTIGATSDSNGKYKLTVPGVAATTLKYSYIGYRDTLITVMPSVEDMHVSLNPASQFLQGVVIAGYTSQSRSKLTGAISKINGADVSAAPVASLDQALQGRVPGLYVASASGLPGTPGRVTIRGIGSLQGANTNPLYLVDGVPIEPASFAALNPNDFDSYSVLKDAASTAQYGSRAANGVIVITTKKGRNYEDGKVRINYQNQFGFSQVNNAKWNMMNSSQRLQFEEILKDPAFPGWQFSRKNGFNSNGSAKTEADYNYGDQYLDSLRGIDNQLKKHLLRTAFNQSHDLDISGGNEKTTYYLSGSYFQQNGVLRNSGLDRYSLRSNIQHISGRFKFGVNVGLAYVKSKVTEGDFNVSETNPVAALYFSLPYENLFNPDGSLATGTNRYGANALSMYKDINRQQNQLKALVSSNLTYQIAPGLKFMGNVGLDFQQNHNTTYIRPDSYLGSLVDPGGSGSYQDQYINRLGMIATGGLLYNKSWGKHEIEGNLLTEINKNTLNSSGFTGFGLIPGIENTPSGITPGTNDNGFIPLLKGQRSQSVLLSQIGLFRYSYNDRYTFTASLRRDGSSRVPEANRYKMFYAFGGSWNISRENFMEELKTISSLRLRASYGRTGNASGFASDFGYRGLYGGSGYAGQQALIPVYPENSAYNWELNYIGDIGLEFGLLQDRIRGGIDWYNRITTNLFMQKRLSYTSGFESIATNAGKIRNRGVELFLEGDLIREKELTLTLGLNLAYNKNRVMYLGGEDQLTTDQYSVNKIGMPLGQFNMVRWAGVDPQTGAPQYLDASGNITKTFNPDDAVPVKGSFDPPLKGGLNVNLRYKNLELSTLFTFIRGMYRLNTAELFRTSADPNYRQYNQSVDMLDIWQKPGDITNNPGAAYPRYMTDRELQNADYIKLRNIRLSYTFPSIKKLNGLTRGIKVFVQGQNLVTWTKFKAFDPEDDNNWYQYEYPLPRTITAGLNISF</sequence>
<keyword evidence="8" id="KW-0732">Signal</keyword>
<dbReference type="GO" id="GO:0009279">
    <property type="term" value="C:cell outer membrane"/>
    <property type="evidence" value="ECO:0007669"/>
    <property type="project" value="UniProtKB-SubCell"/>
</dbReference>
<keyword evidence="2 7" id="KW-0813">Transport</keyword>
<evidence type="ECO:0000256" key="6">
    <source>
        <dbReference type="ARBA" id="ARBA00023237"/>
    </source>
</evidence>
<evidence type="ECO:0000256" key="2">
    <source>
        <dbReference type="ARBA" id="ARBA00022448"/>
    </source>
</evidence>
<evidence type="ECO:0000259" key="9">
    <source>
        <dbReference type="Pfam" id="PF07715"/>
    </source>
</evidence>
<evidence type="ECO:0000256" key="8">
    <source>
        <dbReference type="SAM" id="SignalP"/>
    </source>
</evidence>
<accession>A0A7X0MHF8</accession>
<keyword evidence="5 7" id="KW-0472">Membrane</keyword>
<evidence type="ECO:0000313" key="11">
    <source>
        <dbReference type="Proteomes" id="UP000521017"/>
    </source>
</evidence>
<reference evidence="10 11" key="1">
    <citation type="submission" date="2020-08" db="EMBL/GenBank/DDBJ databases">
        <title>Genomic Encyclopedia of Type Strains, Phase IV (KMG-V): Genome sequencing to study the core and pangenomes of soil and plant-associated prokaryotes.</title>
        <authorList>
            <person name="Whitman W."/>
        </authorList>
    </citation>
    <scope>NUCLEOTIDE SEQUENCE [LARGE SCALE GENOMIC DNA]</scope>
    <source>
        <strain evidence="10 11">M2T3</strain>
    </source>
</reference>
<dbReference type="PROSITE" id="PS52016">
    <property type="entry name" value="TONB_DEPENDENT_REC_3"/>
    <property type="match status" value="1"/>
</dbReference>
<dbReference type="SUPFAM" id="SSF56935">
    <property type="entry name" value="Porins"/>
    <property type="match status" value="1"/>
</dbReference>
<evidence type="ECO:0000256" key="1">
    <source>
        <dbReference type="ARBA" id="ARBA00004571"/>
    </source>
</evidence>
<proteinExistence type="inferred from homology"/>
<dbReference type="InterPro" id="IPR039426">
    <property type="entry name" value="TonB-dep_rcpt-like"/>
</dbReference>
<dbReference type="Gene3D" id="2.60.40.1120">
    <property type="entry name" value="Carboxypeptidase-like, regulatory domain"/>
    <property type="match status" value="1"/>
</dbReference>
<feature type="chain" id="PRO_5030693520" evidence="8">
    <location>
        <begin position="21"/>
        <end position="1010"/>
    </location>
</feature>
<organism evidence="10 11">
    <name type="scientific">Pedobacter cryoconitis</name>
    <dbReference type="NCBI Taxonomy" id="188932"/>
    <lineage>
        <taxon>Bacteria</taxon>
        <taxon>Pseudomonadati</taxon>
        <taxon>Bacteroidota</taxon>
        <taxon>Sphingobacteriia</taxon>
        <taxon>Sphingobacteriales</taxon>
        <taxon>Sphingobacteriaceae</taxon>
        <taxon>Pedobacter</taxon>
    </lineage>
</organism>
<dbReference type="NCBIfam" id="TIGR04057">
    <property type="entry name" value="SusC_RagA_signa"/>
    <property type="match status" value="1"/>
</dbReference>
<evidence type="ECO:0000256" key="3">
    <source>
        <dbReference type="ARBA" id="ARBA00022452"/>
    </source>
</evidence>
<comment type="subcellular location">
    <subcellularLocation>
        <location evidence="1 7">Cell outer membrane</location>
        <topology evidence="1 7">Multi-pass membrane protein</topology>
    </subcellularLocation>
</comment>
<dbReference type="Proteomes" id="UP000521017">
    <property type="component" value="Unassembled WGS sequence"/>
</dbReference>
<dbReference type="InterPro" id="IPR008969">
    <property type="entry name" value="CarboxyPept-like_regulatory"/>
</dbReference>
<feature type="signal peptide" evidence="8">
    <location>
        <begin position="1"/>
        <end position="20"/>
    </location>
</feature>
<comment type="similarity">
    <text evidence="7">Belongs to the TonB-dependent receptor family.</text>
</comment>
<dbReference type="Pfam" id="PF13715">
    <property type="entry name" value="CarbopepD_reg_2"/>
    <property type="match status" value="1"/>
</dbReference>
<gene>
    <name evidence="10" type="ORF">HDF25_001463</name>
</gene>
<dbReference type="Gene3D" id="2.40.170.20">
    <property type="entry name" value="TonB-dependent receptor, beta-barrel domain"/>
    <property type="match status" value="1"/>
</dbReference>
<dbReference type="RefSeq" id="WP_184624053.1">
    <property type="nucleotide sequence ID" value="NZ_JACHCC010000003.1"/>
</dbReference>
<dbReference type="NCBIfam" id="TIGR04056">
    <property type="entry name" value="OMP_RagA_SusC"/>
    <property type="match status" value="1"/>
</dbReference>
<dbReference type="EMBL" id="JACHCC010000003">
    <property type="protein sequence ID" value="MBB6499322.1"/>
    <property type="molecule type" value="Genomic_DNA"/>
</dbReference>
<evidence type="ECO:0000256" key="4">
    <source>
        <dbReference type="ARBA" id="ARBA00022692"/>
    </source>
</evidence>
<dbReference type="InterPro" id="IPR012910">
    <property type="entry name" value="Plug_dom"/>
</dbReference>
<keyword evidence="4 7" id="KW-0812">Transmembrane</keyword>